<evidence type="ECO:0000313" key="3">
    <source>
        <dbReference type="Proteomes" id="UP001218218"/>
    </source>
</evidence>
<dbReference type="EMBL" id="JARIHO010000005">
    <property type="protein sequence ID" value="KAJ7361542.1"/>
    <property type="molecule type" value="Genomic_DNA"/>
</dbReference>
<dbReference type="Proteomes" id="UP001218218">
    <property type="component" value="Unassembled WGS sequence"/>
</dbReference>
<feature type="compositionally biased region" description="Polar residues" evidence="1">
    <location>
        <begin position="1"/>
        <end position="16"/>
    </location>
</feature>
<evidence type="ECO:0000313" key="2">
    <source>
        <dbReference type="EMBL" id="KAJ7361542.1"/>
    </source>
</evidence>
<sequence length="703" mass="76416">MPSTTSDPWSFNLRSTKTNHDSDSESDSNDDSNYTTTISEETRLLQDLDISHREETVVYKPNPFSLAKINAAARRSHAPPAPAPTRSTKPAPKKPTGRIVDSFKKAAEQKKSSNPATKSKAKAQSPNANTIPPSTKALVVPLHTATLSMPRIDKPDPTPRISPLATQNSRAILPRAGNEIDAPISTSFARSSPPKRLPSPPKVPPPRVRGPMIPNSHPSNASPFAFNGVPAHISTASPKRVVKKFRPPAPISFSSPLKPSSLELRGSAIANPTFKAPAFYSSPLRPPQSAFAMNASLAQPRYPYGKSSQPSQMHATTAYQSHSTDIPRLEPALQIPSNSTTAGGYRHMLVAPSTSTLHSESFESVPSFQPFDFRRTSRLAEISPSQCNPSVMTASVYRPSQSRDACRQHDLNLPPSSPIPSIPSPDPTPSPSPRRKRETATKLLPPKSARPLKRQTSDAYDYFRSDPDDEWSTLPSRKKAKAAELAKPRINGIKTSGTFRLPGTATKGKVLGISATSERRVITFLPPPLSTGKVQVLVEDAEPRSEGEAQPDVDVTPARAPKHRLESPGSNGTPKRRRLSGNPYPSPATSRLTPGDVTTPDVTVHSRIPPSPTRVRSSAHRFPSPPTSDPVPVPEHDSQMNATVTMDAVSQRYPQTKSLMRQRKRGADGVWNLLELPSCGIVHTDDESRSPSRELPVVVWKRQ</sequence>
<feature type="compositionally biased region" description="Polar residues" evidence="1">
    <location>
        <begin position="112"/>
        <end position="133"/>
    </location>
</feature>
<feature type="region of interest" description="Disordered" evidence="1">
    <location>
        <begin position="181"/>
        <end position="205"/>
    </location>
</feature>
<feature type="compositionally biased region" description="Low complexity" evidence="1">
    <location>
        <begin position="593"/>
        <end position="603"/>
    </location>
</feature>
<dbReference type="AlphaFoldDB" id="A0AAD7AKP6"/>
<feature type="region of interest" description="Disordered" evidence="1">
    <location>
        <begin position="1"/>
        <end position="40"/>
    </location>
</feature>
<feature type="compositionally biased region" description="Pro residues" evidence="1">
    <location>
        <begin position="195"/>
        <end position="205"/>
    </location>
</feature>
<protein>
    <submittedName>
        <fullName evidence="2">Uncharacterized protein</fullName>
    </submittedName>
</protein>
<feature type="compositionally biased region" description="Pro residues" evidence="1">
    <location>
        <begin position="623"/>
        <end position="633"/>
    </location>
</feature>
<name>A0AAD7AKP6_9AGAR</name>
<evidence type="ECO:0000256" key="1">
    <source>
        <dbReference type="SAM" id="MobiDB-lite"/>
    </source>
</evidence>
<keyword evidence="3" id="KW-1185">Reference proteome</keyword>
<organism evidence="2 3">
    <name type="scientific">Mycena albidolilacea</name>
    <dbReference type="NCBI Taxonomy" id="1033008"/>
    <lineage>
        <taxon>Eukaryota</taxon>
        <taxon>Fungi</taxon>
        <taxon>Dikarya</taxon>
        <taxon>Basidiomycota</taxon>
        <taxon>Agaricomycotina</taxon>
        <taxon>Agaricomycetes</taxon>
        <taxon>Agaricomycetidae</taxon>
        <taxon>Agaricales</taxon>
        <taxon>Marasmiineae</taxon>
        <taxon>Mycenaceae</taxon>
        <taxon>Mycena</taxon>
    </lineage>
</organism>
<feature type="region of interest" description="Disordered" evidence="1">
    <location>
        <begin position="540"/>
        <end position="637"/>
    </location>
</feature>
<accession>A0AAD7AKP6</accession>
<feature type="compositionally biased region" description="Basic and acidic residues" evidence="1">
    <location>
        <begin position="101"/>
        <end position="111"/>
    </location>
</feature>
<feature type="compositionally biased region" description="Basic and acidic residues" evidence="1">
    <location>
        <begin position="683"/>
        <end position="692"/>
    </location>
</feature>
<feature type="region of interest" description="Disordered" evidence="1">
    <location>
        <begin position="398"/>
        <end position="476"/>
    </location>
</feature>
<reference evidence="2" key="1">
    <citation type="submission" date="2023-03" db="EMBL/GenBank/DDBJ databases">
        <title>Massive genome expansion in bonnet fungi (Mycena s.s.) driven by repeated elements and novel gene families across ecological guilds.</title>
        <authorList>
            <consortium name="Lawrence Berkeley National Laboratory"/>
            <person name="Harder C.B."/>
            <person name="Miyauchi S."/>
            <person name="Viragh M."/>
            <person name="Kuo A."/>
            <person name="Thoen E."/>
            <person name="Andreopoulos B."/>
            <person name="Lu D."/>
            <person name="Skrede I."/>
            <person name="Drula E."/>
            <person name="Henrissat B."/>
            <person name="Morin E."/>
            <person name="Kohler A."/>
            <person name="Barry K."/>
            <person name="LaButti K."/>
            <person name="Morin E."/>
            <person name="Salamov A."/>
            <person name="Lipzen A."/>
            <person name="Mereny Z."/>
            <person name="Hegedus B."/>
            <person name="Baldrian P."/>
            <person name="Stursova M."/>
            <person name="Weitz H."/>
            <person name="Taylor A."/>
            <person name="Grigoriev I.V."/>
            <person name="Nagy L.G."/>
            <person name="Martin F."/>
            <person name="Kauserud H."/>
        </authorList>
    </citation>
    <scope>NUCLEOTIDE SEQUENCE</scope>
    <source>
        <strain evidence="2">CBHHK002</strain>
    </source>
</reference>
<gene>
    <name evidence="2" type="ORF">DFH08DRAFT_1074514</name>
</gene>
<feature type="compositionally biased region" description="Pro residues" evidence="1">
    <location>
        <begin position="415"/>
        <end position="432"/>
    </location>
</feature>
<proteinExistence type="predicted"/>
<feature type="region of interest" description="Disordered" evidence="1">
    <location>
        <begin position="682"/>
        <end position="703"/>
    </location>
</feature>
<feature type="region of interest" description="Disordered" evidence="1">
    <location>
        <begin position="69"/>
        <end position="136"/>
    </location>
</feature>
<comment type="caution">
    <text evidence="2">The sequence shown here is derived from an EMBL/GenBank/DDBJ whole genome shotgun (WGS) entry which is preliminary data.</text>
</comment>